<dbReference type="AlphaFoldDB" id="A0A3A1WQC1"/>
<dbReference type="GO" id="GO:0016787">
    <property type="term" value="F:hydrolase activity"/>
    <property type="evidence" value="ECO:0007669"/>
    <property type="project" value="UniProtKB-KW"/>
</dbReference>
<keyword evidence="1 3" id="KW-0378">Hydrolase</keyword>
<evidence type="ECO:0000256" key="1">
    <source>
        <dbReference type="ARBA" id="ARBA00022801"/>
    </source>
</evidence>
<evidence type="ECO:0000313" key="4">
    <source>
        <dbReference type="Proteomes" id="UP000265750"/>
    </source>
</evidence>
<protein>
    <submittedName>
        <fullName evidence="3">Alpha/beta hydrolase</fullName>
    </submittedName>
</protein>
<dbReference type="Proteomes" id="UP000265750">
    <property type="component" value="Unassembled WGS sequence"/>
</dbReference>
<dbReference type="InterPro" id="IPR029058">
    <property type="entry name" value="AB_hydrolase_fold"/>
</dbReference>
<keyword evidence="4" id="KW-1185">Reference proteome</keyword>
<reference evidence="4" key="1">
    <citation type="submission" date="2018-09" db="EMBL/GenBank/DDBJ databases">
        <authorList>
            <person name="Tuo L."/>
        </authorList>
    </citation>
    <scope>NUCLEOTIDE SEQUENCE [LARGE SCALE GENOMIC DNA]</scope>
    <source>
        <strain evidence="4">M2BS4Y-1</strain>
    </source>
</reference>
<dbReference type="InterPro" id="IPR013094">
    <property type="entry name" value="AB_hydrolase_3"/>
</dbReference>
<dbReference type="Pfam" id="PF07859">
    <property type="entry name" value="Abhydrolase_3"/>
    <property type="match status" value="1"/>
</dbReference>
<sequence length="337" mass="36089">MGSGMVLSETVFAARDDELRRLNAEIAAFQASRPSPWSFPVDVVRAARRQGLGVFPGLAPDAQAITLDLPAAGGHAIPIRILRPADGRALGTYLHFHGGGWMFGEAVENDPRLRRLADATGLCVASVDYRLAPEHPFPAGPDDCEAVALALAEGRLPDLPTAFLAIGGESAGAHLSVVTLLRLRDRHGAMPFQAANLVAGCYDLSLTPSVRNFGAERLILNTDDVGEFVRRFVPQTFDLRDPDVSPLHARLDGLPPALFGVGTRDLLLDDTLFMSARWLAAGNRAELRVQPDGCHVYEAFASEAGTRSERAMADFLIRRRAEVAASRPATVGAPAAD</sequence>
<dbReference type="OrthoDB" id="9806180at2"/>
<gene>
    <name evidence="3" type="ORF">D3218_00470</name>
</gene>
<dbReference type="RefSeq" id="WP_119537941.1">
    <property type="nucleotide sequence ID" value="NZ_QYRN01000001.1"/>
</dbReference>
<comment type="caution">
    <text evidence="3">The sequence shown here is derived from an EMBL/GenBank/DDBJ whole genome shotgun (WGS) entry which is preliminary data.</text>
</comment>
<dbReference type="EMBL" id="QYRN01000001">
    <property type="protein sequence ID" value="RIY03283.1"/>
    <property type="molecule type" value="Genomic_DNA"/>
</dbReference>
<dbReference type="PANTHER" id="PTHR48081:SF8">
    <property type="entry name" value="ALPHA_BETA HYDROLASE FOLD-3 DOMAIN-CONTAINING PROTEIN-RELATED"/>
    <property type="match status" value="1"/>
</dbReference>
<evidence type="ECO:0000259" key="2">
    <source>
        <dbReference type="Pfam" id="PF07859"/>
    </source>
</evidence>
<feature type="domain" description="Alpha/beta hydrolase fold-3" evidence="2">
    <location>
        <begin position="94"/>
        <end position="297"/>
    </location>
</feature>
<dbReference type="InterPro" id="IPR050300">
    <property type="entry name" value="GDXG_lipolytic_enzyme"/>
</dbReference>
<name>A0A3A1WQC1_9HYPH</name>
<dbReference type="Gene3D" id="3.40.50.1820">
    <property type="entry name" value="alpha/beta hydrolase"/>
    <property type="match status" value="1"/>
</dbReference>
<proteinExistence type="predicted"/>
<dbReference type="SUPFAM" id="SSF53474">
    <property type="entry name" value="alpha/beta-Hydrolases"/>
    <property type="match status" value="1"/>
</dbReference>
<organism evidence="3 4">
    <name type="scientific">Aureimonas flava</name>
    <dbReference type="NCBI Taxonomy" id="2320271"/>
    <lineage>
        <taxon>Bacteria</taxon>
        <taxon>Pseudomonadati</taxon>
        <taxon>Pseudomonadota</taxon>
        <taxon>Alphaproteobacteria</taxon>
        <taxon>Hyphomicrobiales</taxon>
        <taxon>Aurantimonadaceae</taxon>
        <taxon>Aureimonas</taxon>
    </lineage>
</organism>
<evidence type="ECO:0000313" key="3">
    <source>
        <dbReference type="EMBL" id="RIY03283.1"/>
    </source>
</evidence>
<accession>A0A3A1WQC1</accession>
<dbReference type="PANTHER" id="PTHR48081">
    <property type="entry name" value="AB HYDROLASE SUPERFAMILY PROTEIN C4A8.06C"/>
    <property type="match status" value="1"/>
</dbReference>